<dbReference type="InterPro" id="IPR000073">
    <property type="entry name" value="AB_hydrolase_1"/>
</dbReference>
<dbReference type="RefSeq" id="WP_091150498.1">
    <property type="nucleotide sequence ID" value="NZ_FNOT01000001.1"/>
</dbReference>
<gene>
    <name evidence="2" type="ORF">SAMN05660209_00186</name>
</gene>
<keyword evidence="2" id="KW-0378">Hydrolase</keyword>
<sequence>MTAARPGGTPTPTHSEGALASGLYRQAWTVEDPVGAVVLVHGAHEHGGRYRHVAQRLAAAGYAAHAVDHPGHGRSPGRRGNIGSMAAAVDGVAELVRFAGDEHPGVPLFVYGHSLGGLIALQYLTGTPEARVAGAVISAPALDTSAANPVQRAVAPLLSRLLPDLGVLRLDAEAVSRDPEVVRDYRADPLNHPGRMVARTGAELMTTALAMPRRLSGLRLPLLVLHGTADRLVPPAASEVVRAHAGSPDLTVRVYDGLFHEPHNEPEKDAVLTHVLTWLDAHRTPS</sequence>
<evidence type="ECO:0000313" key="3">
    <source>
        <dbReference type="Proteomes" id="UP000198921"/>
    </source>
</evidence>
<dbReference type="Proteomes" id="UP000198921">
    <property type="component" value="Unassembled WGS sequence"/>
</dbReference>
<accession>A0A1H3ATV6</accession>
<dbReference type="InterPro" id="IPR022742">
    <property type="entry name" value="Hydrolase_4"/>
</dbReference>
<reference evidence="3" key="1">
    <citation type="submission" date="2016-10" db="EMBL/GenBank/DDBJ databases">
        <authorList>
            <person name="Varghese N."/>
            <person name="Submissions S."/>
        </authorList>
    </citation>
    <scope>NUCLEOTIDE SEQUENCE [LARGE SCALE GENOMIC DNA]</scope>
    <source>
        <strain evidence="3">DSM 45422</strain>
    </source>
</reference>
<dbReference type="Pfam" id="PF12146">
    <property type="entry name" value="Hydrolase_4"/>
    <property type="match status" value="1"/>
</dbReference>
<protein>
    <submittedName>
        <fullName evidence="2">Lysophospholipase, alpha-beta hydrolase superfamily</fullName>
    </submittedName>
</protein>
<dbReference type="GO" id="GO:0016787">
    <property type="term" value="F:hydrolase activity"/>
    <property type="evidence" value="ECO:0007669"/>
    <property type="project" value="UniProtKB-KW"/>
</dbReference>
<feature type="domain" description="Serine aminopeptidase S33" evidence="1">
    <location>
        <begin position="32"/>
        <end position="267"/>
    </location>
</feature>
<dbReference type="PRINTS" id="PR00111">
    <property type="entry name" value="ABHYDROLASE"/>
</dbReference>
<dbReference type="SUPFAM" id="SSF53474">
    <property type="entry name" value="alpha/beta-Hydrolases"/>
    <property type="match status" value="1"/>
</dbReference>
<dbReference type="Gene3D" id="3.40.50.1820">
    <property type="entry name" value="alpha/beta hydrolase"/>
    <property type="match status" value="1"/>
</dbReference>
<dbReference type="OrthoDB" id="9806902at2"/>
<dbReference type="STRING" id="1137993.SAMN05660209_00186"/>
<keyword evidence="3" id="KW-1185">Reference proteome</keyword>
<name>A0A1H3ATV6_9ACTN</name>
<dbReference type="InterPro" id="IPR029058">
    <property type="entry name" value="AB_hydrolase_fold"/>
</dbReference>
<dbReference type="AlphaFoldDB" id="A0A1H3ATV6"/>
<dbReference type="PANTHER" id="PTHR11614">
    <property type="entry name" value="PHOSPHOLIPASE-RELATED"/>
    <property type="match status" value="1"/>
</dbReference>
<dbReference type="InterPro" id="IPR051044">
    <property type="entry name" value="MAG_DAG_Lipase"/>
</dbReference>
<dbReference type="EMBL" id="FNOT01000001">
    <property type="protein sequence ID" value="SDX33126.1"/>
    <property type="molecule type" value="Genomic_DNA"/>
</dbReference>
<organism evidence="2 3">
    <name type="scientific">Geodermatophilus africanus</name>
    <dbReference type="NCBI Taxonomy" id="1137993"/>
    <lineage>
        <taxon>Bacteria</taxon>
        <taxon>Bacillati</taxon>
        <taxon>Actinomycetota</taxon>
        <taxon>Actinomycetes</taxon>
        <taxon>Geodermatophilales</taxon>
        <taxon>Geodermatophilaceae</taxon>
        <taxon>Geodermatophilus</taxon>
    </lineage>
</organism>
<proteinExistence type="predicted"/>
<evidence type="ECO:0000259" key="1">
    <source>
        <dbReference type="Pfam" id="PF12146"/>
    </source>
</evidence>
<evidence type="ECO:0000313" key="2">
    <source>
        <dbReference type="EMBL" id="SDX33126.1"/>
    </source>
</evidence>